<dbReference type="EMBL" id="PDUG01000005">
    <property type="protein sequence ID" value="PIC23350.1"/>
    <property type="molecule type" value="Genomic_DNA"/>
</dbReference>
<feature type="transmembrane region" description="Helical" evidence="2">
    <location>
        <begin position="86"/>
        <end position="108"/>
    </location>
</feature>
<feature type="compositionally biased region" description="Basic and acidic residues" evidence="1">
    <location>
        <begin position="186"/>
        <end position="208"/>
    </location>
</feature>
<evidence type="ECO:0000313" key="4">
    <source>
        <dbReference type="Proteomes" id="UP000230233"/>
    </source>
</evidence>
<feature type="compositionally biased region" description="Basic and acidic residues" evidence="1">
    <location>
        <begin position="296"/>
        <end position="365"/>
    </location>
</feature>
<proteinExistence type="predicted"/>
<feature type="compositionally biased region" description="Low complexity" evidence="1">
    <location>
        <begin position="264"/>
        <end position="275"/>
    </location>
</feature>
<dbReference type="STRING" id="1611254.A0A2G5T7Z5"/>
<keyword evidence="4" id="KW-1185">Reference proteome</keyword>
<keyword evidence="2" id="KW-0472">Membrane</keyword>
<protein>
    <submittedName>
        <fullName evidence="3">Uncharacterized protein</fullName>
    </submittedName>
</protein>
<dbReference type="Proteomes" id="UP000230233">
    <property type="component" value="Chromosome V"/>
</dbReference>
<comment type="caution">
    <text evidence="3">The sequence shown here is derived from an EMBL/GenBank/DDBJ whole genome shotgun (WGS) entry which is preliminary data.</text>
</comment>
<dbReference type="OrthoDB" id="5877566at2759"/>
<dbReference type="AlphaFoldDB" id="A0A2G5T7Z5"/>
<name>A0A2G5T7Z5_9PELO</name>
<reference evidence="4" key="1">
    <citation type="submission" date="2017-10" db="EMBL/GenBank/DDBJ databases">
        <title>Rapid genome shrinkage in a self-fertile nematode reveals novel sperm competition proteins.</title>
        <authorList>
            <person name="Yin D."/>
            <person name="Schwarz E.M."/>
            <person name="Thomas C.G."/>
            <person name="Felde R.L."/>
            <person name="Korf I.F."/>
            <person name="Cutter A.D."/>
            <person name="Schartner C.M."/>
            <person name="Ralston E.J."/>
            <person name="Meyer B.J."/>
            <person name="Haag E.S."/>
        </authorList>
    </citation>
    <scope>NUCLEOTIDE SEQUENCE [LARGE SCALE GENOMIC DNA]</scope>
    <source>
        <strain evidence="4">JU1422</strain>
    </source>
</reference>
<evidence type="ECO:0000313" key="3">
    <source>
        <dbReference type="EMBL" id="PIC23350.1"/>
    </source>
</evidence>
<evidence type="ECO:0000256" key="2">
    <source>
        <dbReference type="SAM" id="Phobius"/>
    </source>
</evidence>
<feature type="region of interest" description="Disordered" evidence="1">
    <location>
        <begin position="255"/>
        <end position="365"/>
    </location>
</feature>
<keyword evidence="2" id="KW-0812">Transmembrane</keyword>
<gene>
    <name evidence="3" type="primary">Cnig_chr_V.g17081</name>
    <name evidence="3" type="ORF">B9Z55_017081</name>
</gene>
<feature type="region of interest" description="Disordered" evidence="1">
    <location>
        <begin position="135"/>
        <end position="232"/>
    </location>
</feature>
<accession>A0A2G5T7Z5</accession>
<sequence>MFDIEFSIYRKRQIVSTVFLIWLIGSICSGFPTDDVIRSRRSAESCEEKWKKSKPPQAPCPNFCKTLEKRLTGQSHQGFSYGTLNIGLLIALVLALLISLCVCLWDILRQEPETTESTVTPTPVTPKVVVEDTKMKERSASMPVESSCVSLTGDTVGEKPSLEDPAASAAPPKAEKGLEAPIGRTETPDQKRVREHGEKRRKEHREDADQGNFPNKGPIYIPREPEFPPAAALPDNIILKNVEFERKYNEMYVVGSDVDDIELEPSTSAESSRASSRVDSRAEKKKKTKSISETNTKSEKSKNQEKGGNKKKSNEPPKKSSETVPEKKPSKETLPEKKTSNEKENTVAEKKASQESVPEKKEPAN</sequence>
<organism evidence="3 4">
    <name type="scientific">Caenorhabditis nigoni</name>
    <dbReference type="NCBI Taxonomy" id="1611254"/>
    <lineage>
        <taxon>Eukaryota</taxon>
        <taxon>Metazoa</taxon>
        <taxon>Ecdysozoa</taxon>
        <taxon>Nematoda</taxon>
        <taxon>Chromadorea</taxon>
        <taxon>Rhabditida</taxon>
        <taxon>Rhabditina</taxon>
        <taxon>Rhabditomorpha</taxon>
        <taxon>Rhabditoidea</taxon>
        <taxon>Rhabditidae</taxon>
        <taxon>Peloderinae</taxon>
        <taxon>Caenorhabditis</taxon>
    </lineage>
</organism>
<evidence type="ECO:0000256" key="1">
    <source>
        <dbReference type="SAM" id="MobiDB-lite"/>
    </source>
</evidence>
<keyword evidence="2" id="KW-1133">Transmembrane helix</keyword>